<evidence type="ECO:0000313" key="2">
    <source>
        <dbReference type="EMBL" id="SCE99214.1"/>
    </source>
</evidence>
<dbReference type="InterPro" id="IPR013108">
    <property type="entry name" value="Amidohydro_3"/>
</dbReference>
<dbReference type="SUPFAM" id="SSF51556">
    <property type="entry name" value="Metallo-dependent hydrolases"/>
    <property type="match status" value="1"/>
</dbReference>
<protein>
    <submittedName>
        <fullName evidence="2">N-acyl-D-amino-acid deacylase</fullName>
    </submittedName>
</protein>
<sequence length="520" mass="54227">MADLVLRGGHVVDGGGGDPVRADVLLRGAEIAAVGEVAPPPTAEVIDVTGLLVLPGFVDAHSHADGQLSDVEVASALLRQGVTTVVVGQDGVSYAPSTDQTAADLERYFSAVNGPRPAALPGSCSVGDLLDRYDTGTYVNAAVLVPAGNVRAAVVGFDPRAATPVEIERMRALVAAGLDDGAVGMSTGLEYVPGGFADLAELVALCEVVANAGAVHVSHMRGYEGDAPTGMAELRTIAARSGVPTHISHLHGPAAVIEPLLQDAFDAGCDITFDTYPYLRGSTLLAMLTLPASLQAGRPADTVATLRNPVERAELARSWFPRIADLLSRVTLSYVAAEGWGWAEGRRLTDVADRVGLPVGDLVCRLLVDADLGVGCLVQQPSDNTEHDLSRLLRHPAHMVGSDGIFMGSRPHPRARGAIARFLARHVVQLGDWSWGEAAQHLSTNAVDRFGLGPRGRVLPGRIADLAVVDPTALADRATYDEPLALATGVELVLIGGRVVLRDGGVVGGPAGRSIRREKV</sequence>
<evidence type="ECO:0000259" key="1">
    <source>
        <dbReference type="Pfam" id="PF07969"/>
    </source>
</evidence>
<organism evidence="2 3">
    <name type="scientific">Micromonospora viridifaciens</name>
    <dbReference type="NCBI Taxonomy" id="1881"/>
    <lineage>
        <taxon>Bacteria</taxon>
        <taxon>Bacillati</taxon>
        <taxon>Actinomycetota</taxon>
        <taxon>Actinomycetes</taxon>
        <taxon>Micromonosporales</taxon>
        <taxon>Micromonosporaceae</taxon>
        <taxon>Micromonospora</taxon>
    </lineage>
</organism>
<reference evidence="3" key="1">
    <citation type="submission" date="2016-06" db="EMBL/GenBank/DDBJ databases">
        <authorList>
            <person name="Varghese N."/>
            <person name="Submissions Spin"/>
        </authorList>
    </citation>
    <scope>NUCLEOTIDE SEQUENCE [LARGE SCALE GENOMIC DNA]</scope>
    <source>
        <strain evidence="3">DSM 43909</strain>
    </source>
</reference>
<name>A0A1C4WSR2_MICVI</name>
<gene>
    <name evidence="2" type="ORF">GA0074695_2722</name>
</gene>
<feature type="domain" description="Amidohydrolase 3" evidence="1">
    <location>
        <begin position="44"/>
        <end position="256"/>
    </location>
</feature>
<accession>A0A1C4WSR2</accession>
<dbReference type="Gene3D" id="3.20.20.140">
    <property type="entry name" value="Metal-dependent hydrolases"/>
    <property type="match status" value="2"/>
</dbReference>
<proteinExistence type="predicted"/>
<dbReference type="SUPFAM" id="SSF51338">
    <property type="entry name" value="Composite domain of metallo-dependent hydrolases"/>
    <property type="match status" value="1"/>
</dbReference>
<dbReference type="GO" id="GO:0005829">
    <property type="term" value="C:cytosol"/>
    <property type="evidence" value="ECO:0007669"/>
    <property type="project" value="TreeGrafter"/>
</dbReference>
<feature type="domain" description="Amidohydrolase 3" evidence="1">
    <location>
        <begin position="389"/>
        <end position="500"/>
    </location>
</feature>
<dbReference type="PANTHER" id="PTHR11647:SF1">
    <property type="entry name" value="COLLAPSIN RESPONSE MEDIATOR PROTEIN"/>
    <property type="match status" value="1"/>
</dbReference>
<dbReference type="InterPro" id="IPR032466">
    <property type="entry name" value="Metal_Hydrolase"/>
</dbReference>
<dbReference type="Proteomes" id="UP000198242">
    <property type="component" value="Chromosome I"/>
</dbReference>
<dbReference type="AlphaFoldDB" id="A0A1C4WSR2"/>
<dbReference type="InterPro" id="IPR011059">
    <property type="entry name" value="Metal-dep_hydrolase_composite"/>
</dbReference>
<dbReference type="RefSeq" id="WP_197698434.1">
    <property type="nucleotide sequence ID" value="NZ_LT607411.1"/>
</dbReference>
<dbReference type="PANTHER" id="PTHR11647">
    <property type="entry name" value="HYDRANTOINASE/DIHYDROPYRIMIDINASE FAMILY MEMBER"/>
    <property type="match status" value="1"/>
</dbReference>
<evidence type="ECO:0000313" key="3">
    <source>
        <dbReference type="Proteomes" id="UP000198242"/>
    </source>
</evidence>
<dbReference type="InterPro" id="IPR050378">
    <property type="entry name" value="Metallo-dep_Hydrolases_sf"/>
</dbReference>
<dbReference type="EMBL" id="LT607411">
    <property type="protein sequence ID" value="SCE99214.1"/>
    <property type="molecule type" value="Genomic_DNA"/>
</dbReference>
<keyword evidence="3" id="KW-1185">Reference proteome</keyword>
<dbReference type="GO" id="GO:0016812">
    <property type="term" value="F:hydrolase activity, acting on carbon-nitrogen (but not peptide) bonds, in cyclic amides"/>
    <property type="evidence" value="ECO:0007669"/>
    <property type="project" value="TreeGrafter"/>
</dbReference>
<dbReference type="Pfam" id="PF07969">
    <property type="entry name" value="Amidohydro_3"/>
    <property type="match status" value="2"/>
</dbReference>